<accession>A0A6V8HDC1</accession>
<gene>
    <name evidence="2" type="ORF">TCE0_034r10377</name>
</gene>
<evidence type="ECO:0000313" key="2">
    <source>
        <dbReference type="EMBL" id="GAM39106.1"/>
    </source>
</evidence>
<dbReference type="AlphaFoldDB" id="A0A6V8HDC1"/>
<dbReference type="PANTHER" id="PTHR21521:SF0">
    <property type="entry name" value="AMUN, ISOFORM A"/>
    <property type="match status" value="1"/>
</dbReference>
<sequence>MENKPTYPSFAPWDITPATFTQLLDLYPATLKESYKRKLVAIHARKHRKHPERMNKEDPIFDKQANEYFKMDEWRYQTIPRVLRDREEGKGDDSEKKKKGAIHLKQGESYDSLFMHKEELVQLMEWKLKHGRYRPALAGMIKTNKPEVVRKTTCDAFRAFIDKTPTRDSLEETFPKKSQDTLMKPLRAVGTATASLILAVATEGKQNEIPFYSDDIYWWLCLDLFPGSEKNRYNYKKATKRTRDDGRLDVKYNMEEYRELYEEVFKLRHRLNNDEDGEDSKEERRQFSCADVERVAYVLKNFDVSGFPNAAEILEEYEATVDEARKEFDQNKRGKKKKSRDDDSDEEHILGVEPSQSKKRKSGFAETGRGKRNKA</sequence>
<dbReference type="Proteomes" id="UP000053095">
    <property type="component" value="Unassembled WGS sequence"/>
</dbReference>
<reference evidence="3" key="1">
    <citation type="journal article" date="2015" name="Genome Announc.">
        <title>Draft genome sequence of Talaromyces cellulolyticus strain Y-94, a source of lignocellulosic biomass-degrading enzymes.</title>
        <authorList>
            <person name="Fujii T."/>
            <person name="Koike H."/>
            <person name="Sawayama S."/>
            <person name="Yano S."/>
            <person name="Inoue H."/>
        </authorList>
    </citation>
    <scope>NUCLEOTIDE SEQUENCE [LARGE SCALE GENOMIC DNA]</scope>
    <source>
        <strain evidence="3">Y-94</strain>
    </source>
</reference>
<keyword evidence="3" id="KW-1185">Reference proteome</keyword>
<protein>
    <submittedName>
        <fullName evidence="2">Uncharacterized protein</fullName>
    </submittedName>
</protein>
<organism evidence="2 3">
    <name type="scientific">Talaromyces pinophilus</name>
    <name type="common">Penicillium pinophilum</name>
    <dbReference type="NCBI Taxonomy" id="128442"/>
    <lineage>
        <taxon>Eukaryota</taxon>
        <taxon>Fungi</taxon>
        <taxon>Dikarya</taxon>
        <taxon>Ascomycota</taxon>
        <taxon>Pezizomycotina</taxon>
        <taxon>Eurotiomycetes</taxon>
        <taxon>Eurotiomycetidae</taxon>
        <taxon>Eurotiales</taxon>
        <taxon>Trichocomaceae</taxon>
        <taxon>Talaromyces</taxon>
        <taxon>Talaromyces sect. Talaromyces</taxon>
    </lineage>
</organism>
<comment type="caution">
    <text evidence="2">The sequence shown here is derived from an EMBL/GenBank/DDBJ whole genome shotgun (WGS) entry which is preliminary data.</text>
</comment>
<dbReference type="EMBL" id="DF933830">
    <property type="protein sequence ID" value="GAM39106.1"/>
    <property type="molecule type" value="Genomic_DNA"/>
</dbReference>
<proteinExistence type="predicted"/>
<evidence type="ECO:0000256" key="1">
    <source>
        <dbReference type="SAM" id="MobiDB-lite"/>
    </source>
</evidence>
<dbReference type="PANTHER" id="PTHR21521">
    <property type="entry name" value="AMUN, ISOFORM A"/>
    <property type="match status" value="1"/>
</dbReference>
<name>A0A6V8HDC1_TALPI</name>
<evidence type="ECO:0000313" key="3">
    <source>
        <dbReference type="Proteomes" id="UP000053095"/>
    </source>
</evidence>
<feature type="region of interest" description="Disordered" evidence="1">
    <location>
        <begin position="325"/>
        <end position="375"/>
    </location>
</feature>